<sequence>MTDDDDEPRWECFGSDDVALLARRKGVLAELMREIDAGHILHGRIVHVEAFFTATDDVIVRLDDGTFAHVHPTWTGHVERPGYPEAAVLGSAHAALDFMARLLTAEYPGGSSPMTSET</sequence>
<comment type="caution">
    <text evidence="1">The sequence shown here is derived from an EMBL/GenBank/DDBJ whole genome shotgun (WGS) entry which is preliminary data.</text>
</comment>
<dbReference type="RefSeq" id="WP_189670852.1">
    <property type="nucleotide sequence ID" value="NZ_BNAS01000006.1"/>
</dbReference>
<reference evidence="1" key="1">
    <citation type="journal article" date="2014" name="Int. J. Syst. Evol. Microbiol.">
        <title>Complete genome sequence of Corynebacterium casei LMG S-19264T (=DSM 44701T), isolated from a smear-ripened cheese.</title>
        <authorList>
            <consortium name="US DOE Joint Genome Institute (JGI-PGF)"/>
            <person name="Walter F."/>
            <person name="Albersmeier A."/>
            <person name="Kalinowski J."/>
            <person name="Ruckert C."/>
        </authorList>
    </citation>
    <scope>NUCLEOTIDE SEQUENCE</scope>
    <source>
        <strain evidence="1">CGMCC 4.7398</strain>
    </source>
</reference>
<evidence type="ECO:0000313" key="1">
    <source>
        <dbReference type="EMBL" id="GHH77282.1"/>
    </source>
</evidence>
<evidence type="ECO:0000313" key="2">
    <source>
        <dbReference type="Proteomes" id="UP000627369"/>
    </source>
</evidence>
<gene>
    <name evidence="1" type="ORF">GCM10017772_37870</name>
</gene>
<keyword evidence="2" id="KW-1185">Reference proteome</keyword>
<dbReference type="AlphaFoldDB" id="A0A919G3D1"/>
<dbReference type="Proteomes" id="UP000627369">
    <property type="component" value="Unassembled WGS sequence"/>
</dbReference>
<proteinExistence type="predicted"/>
<dbReference type="EMBL" id="BNAS01000006">
    <property type="protein sequence ID" value="GHH77282.1"/>
    <property type="molecule type" value="Genomic_DNA"/>
</dbReference>
<reference evidence="1" key="2">
    <citation type="submission" date="2020-09" db="EMBL/GenBank/DDBJ databases">
        <authorList>
            <person name="Sun Q."/>
            <person name="Zhou Y."/>
        </authorList>
    </citation>
    <scope>NUCLEOTIDE SEQUENCE</scope>
    <source>
        <strain evidence="1">CGMCC 4.7398</strain>
    </source>
</reference>
<accession>A0A919G3D1</accession>
<organism evidence="1 2">
    <name type="scientific">Promicromonospora soli</name>
    <dbReference type="NCBI Taxonomy" id="2035533"/>
    <lineage>
        <taxon>Bacteria</taxon>
        <taxon>Bacillati</taxon>
        <taxon>Actinomycetota</taxon>
        <taxon>Actinomycetes</taxon>
        <taxon>Micrococcales</taxon>
        <taxon>Promicromonosporaceae</taxon>
        <taxon>Promicromonospora</taxon>
    </lineage>
</organism>
<protein>
    <submittedName>
        <fullName evidence="1">Uncharacterized protein</fullName>
    </submittedName>
</protein>
<name>A0A919G3D1_9MICO</name>